<keyword evidence="1" id="KW-1133">Transmembrane helix</keyword>
<dbReference type="SUPFAM" id="SSF50978">
    <property type="entry name" value="WD40 repeat-like"/>
    <property type="match status" value="1"/>
</dbReference>
<evidence type="ECO:0008006" key="5">
    <source>
        <dbReference type="Google" id="ProtNLM"/>
    </source>
</evidence>
<dbReference type="OrthoDB" id="5240345at2"/>
<dbReference type="AlphaFoldDB" id="A0A4P7GP92"/>
<evidence type="ECO:0000256" key="1">
    <source>
        <dbReference type="SAM" id="Phobius"/>
    </source>
</evidence>
<feature type="chain" id="PRO_5020779106" description="Choice-of-anchor B family protein" evidence="2">
    <location>
        <begin position="26"/>
        <end position="507"/>
    </location>
</feature>
<gene>
    <name evidence="3" type="ORF">EXE57_18525</name>
</gene>
<keyword evidence="2" id="KW-0732">Signal</keyword>
<feature type="transmembrane region" description="Helical" evidence="1">
    <location>
        <begin position="478"/>
        <end position="499"/>
    </location>
</feature>
<dbReference type="KEGG" id="noy:EXE57_18525"/>
<name>A0A4P7GP92_9ACTN</name>
<keyword evidence="1" id="KW-0812">Transmembrane</keyword>
<keyword evidence="4" id="KW-1185">Reference proteome</keyword>
<evidence type="ECO:0000256" key="2">
    <source>
        <dbReference type="SAM" id="SignalP"/>
    </source>
</evidence>
<proteinExistence type="predicted"/>
<organism evidence="3 4">
    <name type="scientific">Nocardioides euryhalodurans</name>
    <dbReference type="NCBI Taxonomy" id="2518370"/>
    <lineage>
        <taxon>Bacteria</taxon>
        <taxon>Bacillati</taxon>
        <taxon>Actinomycetota</taxon>
        <taxon>Actinomycetes</taxon>
        <taxon>Propionibacteriales</taxon>
        <taxon>Nocardioidaceae</taxon>
        <taxon>Nocardioides</taxon>
    </lineage>
</organism>
<protein>
    <recommendedName>
        <fullName evidence="5">Choice-of-anchor B family protein</fullName>
    </recommendedName>
</protein>
<evidence type="ECO:0000313" key="3">
    <source>
        <dbReference type="EMBL" id="QBR94056.1"/>
    </source>
</evidence>
<accession>A0A4P7GP92</accession>
<sequence>MRTLPSLAATGLLVLSLGLAAPASAHGDGERNREVQTRLMAEDDTLLASGNVAHQSSVPLTPAGGGTVGISGCFMETAPLLVTSGLESVTVWDVSDGTHPTRVGMLTNAVFENEAMSCGERRTDAGTRRFSLIGVDLVDAAVDENGISHTNGGGNELVIVDVTDPADPRVLSSLASTTGTHTVSCVNGTDCRFAYSSGERDRFSIFDLRRLGRPREVDSNPARPGIQSFASPSGGHKWNFDAAGYGTHTGYDGSSIFDVSRPRHPRLVTTTGAAGGAGEAAGRDGYNDFIHHNSFRPNARRFRPGAPAALENGNVLLVTEEDYEQTDCAQAGSFQTWKVRRLGGDRSAVAPLDKVELADLGNFPVPAGAFCSAHWFDYRPGGIVAVGYYGGGVQLLDVRDPRNIRSFGYAHWFASEVWDAMWLPRYDARGRQTGRDTNVVYAIDLVRGIDVYSVDLPGGPTGTRPTTGTGGPRSVADAAASGAVPIGVVGGGLALAYAVRRRARRSS</sequence>
<dbReference type="EMBL" id="CP038267">
    <property type="protein sequence ID" value="QBR94056.1"/>
    <property type="molecule type" value="Genomic_DNA"/>
</dbReference>
<feature type="signal peptide" evidence="2">
    <location>
        <begin position="1"/>
        <end position="25"/>
    </location>
</feature>
<dbReference type="InterPro" id="IPR036322">
    <property type="entry name" value="WD40_repeat_dom_sf"/>
</dbReference>
<evidence type="ECO:0000313" key="4">
    <source>
        <dbReference type="Proteomes" id="UP000294894"/>
    </source>
</evidence>
<dbReference type="Proteomes" id="UP000294894">
    <property type="component" value="Chromosome"/>
</dbReference>
<keyword evidence="1" id="KW-0472">Membrane</keyword>
<reference evidence="3 4" key="1">
    <citation type="submission" date="2019-03" db="EMBL/GenBank/DDBJ databases">
        <title>Three New Species of Nocardioides, Nocardioides euryhalodurans sp. nov., Nocardioides seonyuensis sp. nov. and Nocardioides eburneoflavus sp. nov., Iolated from Soil.</title>
        <authorList>
            <person name="Roh S.G."/>
            <person name="Lee C."/>
            <person name="Kim M.-K."/>
            <person name="Kim S.B."/>
        </authorList>
    </citation>
    <scope>NUCLEOTIDE SEQUENCE [LARGE SCALE GENOMIC DNA]</scope>
    <source>
        <strain evidence="3 4">MMS17-SY117</strain>
    </source>
</reference>
<dbReference type="RefSeq" id="WP_135080102.1">
    <property type="nucleotide sequence ID" value="NZ_CP038267.1"/>
</dbReference>